<comment type="caution">
    <text evidence="1">The sequence shown here is derived from an EMBL/GenBank/DDBJ whole genome shotgun (WGS) entry which is preliminary data.</text>
</comment>
<accession>A0A645ETK8</accession>
<dbReference type="EMBL" id="VSSQ01050682">
    <property type="protein sequence ID" value="MPN04760.1"/>
    <property type="molecule type" value="Genomic_DNA"/>
</dbReference>
<sequence>MKNNCRFKSFENQTHFLLITDVSDNYPVIFETTQIELVLQMEHRCLGLIDTNQHSWMKFAHLTNQFASDRSGSTSDQHHFAGNLLPYLVIGNLNHVSFKKFFDIDFADLFEGKFSVYPTTYRGYHQYFCFILQANLSDFAFPGR</sequence>
<reference evidence="1" key="1">
    <citation type="submission" date="2019-08" db="EMBL/GenBank/DDBJ databases">
        <authorList>
            <person name="Kucharzyk K."/>
            <person name="Murdoch R.W."/>
            <person name="Higgins S."/>
            <person name="Loffler F."/>
        </authorList>
    </citation>
    <scope>NUCLEOTIDE SEQUENCE</scope>
</reference>
<gene>
    <name evidence="1" type="ORF">SDC9_152007</name>
</gene>
<proteinExistence type="predicted"/>
<dbReference type="AlphaFoldDB" id="A0A645ETK8"/>
<protein>
    <submittedName>
        <fullName evidence="1">Uncharacterized protein</fullName>
    </submittedName>
</protein>
<organism evidence="1">
    <name type="scientific">bioreactor metagenome</name>
    <dbReference type="NCBI Taxonomy" id="1076179"/>
    <lineage>
        <taxon>unclassified sequences</taxon>
        <taxon>metagenomes</taxon>
        <taxon>ecological metagenomes</taxon>
    </lineage>
</organism>
<name>A0A645ETK8_9ZZZZ</name>
<evidence type="ECO:0000313" key="1">
    <source>
        <dbReference type="EMBL" id="MPN04760.1"/>
    </source>
</evidence>